<keyword evidence="3" id="KW-1185">Reference proteome</keyword>
<organism evidence="2 3">
    <name type="scientific">Dactylosporangium matsuzakiense</name>
    <dbReference type="NCBI Taxonomy" id="53360"/>
    <lineage>
        <taxon>Bacteria</taxon>
        <taxon>Bacillati</taxon>
        <taxon>Actinomycetota</taxon>
        <taxon>Actinomycetes</taxon>
        <taxon>Micromonosporales</taxon>
        <taxon>Micromonosporaceae</taxon>
        <taxon>Dactylosporangium</taxon>
    </lineage>
</organism>
<protein>
    <recommendedName>
        <fullName evidence="4">YD repeat-containing protein</fullName>
    </recommendedName>
</protein>
<comment type="caution">
    <text evidence="2">The sequence shown here is derived from an EMBL/GenBank/DDBJ whole genome shotgun (WGS) entry which is preliminary data.</text>
</comment>
<dbReference type="InterPro" id="IPR031325">
    <property type="entry name" value="RHS_repeat"/>
</dbReference>
<dbReference type="NCBIfam" id="TIGR01643">
    <property type="entry name" value="YD_repeat_2x"/>
    <property type="match status" value="1"/>
</dbReference>
<dbReference type="EMBL" id="BSFP01000037">
    <property type="protein sequence ID" value="GLL03747.1"/>
    <property type="molecule type" value="Genomic_DNA"/>
</dbReference>
<evidence type="ECO:0000313" key="2">
    <source>
        <dbReference type="EMBL" id="GLL03747.1"/>
    </source>
</evidence>
<gene>
    <name evidence="2" type="ORF">GCM10017581_054930</name>
</gene>
<evidence type="ECO:0000256" key="1">
    <source>
        <dbReference type="SAM" id="MobiDB-lite"/>
    </source>
</evidence>
<dbReference type="AlphaFoldDB" id="A0A9W6NP60"/>
<feature type="region of interest" description="Disordered" evidence="1">
    <location>
        <begin position="101"/>
        <end position="122"/>
    </location>
</feature>
<dbReference type="InterPro" id="IPR006530">
    <property type="entry name" value="YD"/>
</dbReference>
<dbReference type="Pfam" id="PF05593">
    <property type="entry name" value="RHS_repeat"/>
    <property type="match status" value="1"/>
</dbReference>
<evidence type="ECO:0000313" key="3">
    <source>
        <dbReference type="Proteomes" id="UP001143480"/>
    </source>
</evidence>
<evidence type="ECO:0008006" key="4">
    <source>
        <dbReference type="Google" id="ProtNLM"/>
    </source>
</evidence>
<name>A0A9W6NP60_9ACTN</name>
<reference evidence="2" key="2">
    <citation type="submission" date="2023-01" db="EMBL/GenBank/DDBJ databases">
        <authorList>
            <person name="Sun Q."/>
            <person name="Evtushenko L."/>
        </authorList>
    </citation>
    <scope>NUCLEOTIDE SEQUENCE</scope>
    <source>
        <strain evidence="2">VKM Ac-1321</strain>
    </source>
</reference>
<sequence length="122" mass="12598">MPTQDGLITAYTDDADGQLVQTTEPAVTNAVTGAVHTTRAIDVFDADGNVTSRTVSDLTGGDSSRVVTSAYNAYGKLVKSVDPVGAVTLYGYDAYGRQNSMTSCDSDPAAGSPCPTGDRLQV</sequence>
<dbReference type="RefSeq" id="WP_271189563.1">
    <property type="nucleotide sequence ID" value="NZ_BSFP01000037.1"/>
</dbReference>
<dbReference type="Gene3D" id="2.180.10.10">
    <property type="entry name" value="RHS repeat-associated core"/>
    <property type="match status" value="1"/>
</dbReference>
<dbReference type="Proteomes" id="UP001143480">
    <property type="component" value="Unassembled WGS sequence"/>
</dbReference>
<reference evidence="2" key="1">
    <citation type="journal article" date="2014" name="Int. J. Syst. Evol. Microbiol.">
        <title>Complete genome sequence of Corynebacterium casei LMG S-19264T (=DSM 44701T), isolated from a smear-ripened cheese.</title>
        <authorList>
            <consortium name="US DOE Joint Genome Institute (JGI-PGF)"/>
            <person name="Walter F."/>
            <person name="Albersmeier A."/>
            <person name="Kalinowski J."/>
            <person name="Ruckert C."/>
        </authorList>
    </citation>
    <scope>NUCLEOTIDE SEQUENCE</scope>
    <source>
        <strain evidence="2">VKM Ac-1321</strain>
    </source>
</reference>
<proteinExistence type="predicted"/>
<accession>A0A9W6NP60</accession>